<dbReference type="GO" id="GO:0007165">
    <property type="term" value="P:signal transduction"/>
    <property type="evidence" value="ECO:0007669"/>
    <property type="project" value="InterPro"/>
</dbReference>
<feature type="binding site" evidence="4">
    <location>
        <position position="182"/>
    </location>
    <ligand>
        <name>Zn(2+)</name>
        <dbReference type="ChEBI" id="CHEBI:29105"/>
        <label>1</label>
    </ligand>
</feature>
<feature type="binding site" evidence="4">
    <location>
        <position position="74"/>
    </location>
    <ligand>
        <name>Zn(2+)</name>
        <dbReference type="ChEBI" id="CHEBI:29105"/>
        <label>1</label>
    </ligand>
</feature>
<gene>
    <name evidence="6" type="ORF">LSH36_188g08047</name>
</gene>
<evidence type="ECO:0000256" key="2">
    <source>
        <dbReference type="ARBA" id="ARBA00022801"/>
    </source>
</evidence>
<dbReference type="InterPro" id="IPR036971">
    <property type="entry name" value="PDEase_catalytic_dom_sf"/>
</dbReference>
<evidence type="ECO:0000256" key="3">
    <source>
        <dbReference type="PIRSR" id="PIRSR623088-1"/>
    </source>
</evidence>
<feature type="binding site" evidence="4">
    <location>
        <position position="110"/>
    </location>
    <ligand>
        <name>Zn(2+)</name>
        <dbReference type="ChEBI" id="CHEBI:29105"/>
        <label>1</label>
    </ligand>
</feature>
<keyword evidence="2" id="KW-0378">Hydrolase</keyword>
<evidence type="ECO:0000256" key="4">
    <source>
        <dbReference type="PIRSR" id="PIRSR623088-3"/>
    </source>
</evidence>
<reference evidence="6" key="1">
    <citation type="journal article" date="2023" name="Mol. Biol. Evol.">
        <title>Third-Generation Sequencing Reveals the Adaptive Role of the Epigenome in Three Deep-Sea Polychaetes.</title>
        <authorList>
            <person name="Perez M."/>
            <person name="Aroh O."/>
            <person name="Sun Y."/>
            <person name="Lan Y."/>
            <person name="Juniper S.K."/>
            <person name="Young C.R."/>
            <person name="Angers B."/>
            <person name="Qian P.Y."/>
        </authorList>
    </citation>
    <scope>NUCLEOTIDE SEQUENCE</scope>
    <source>
        <strain evidence="6">P08H-3</strain>
    </source>
</reference>
<feature type="domain" description="PDEase" evidence="5">
    <location>
        <begin position="1"/>
        <end position="314"/>
    </location>
</feature>
<dbReference type="GO" id="GO:0046872">
    <property type="term" value="F:metal ion binding"/>
    <property type="evidence" value="ECO:0007669"/>
    <property type="project" value="UniProtKB-KW"/>
</dbReference>
<dbReference type="PROSITE" id="PS00126">
    <property type="entry name" value="PDEASE_I_1"/>
    <property type="match status" value="1"/>
</dbReference>
<dbReference type="Gene3D" id="1.10.1300.10">
    <property type="entry name" value="3'5'-cyclic nucleotide phosphodiesterase, catalytic domain"/>
    <property type="match status" value="4"/>
</dbReference>
<organism evidence="6 7">
    <name type="scientific">Paralvinella palmiformis</name>
    <dbReference type="NCBI Taxonomy" id="53620"/>
    <lineage>
        <taxon>Eukaryota</taxon>
        <taxon>Metazoa</taxon>
        <taxon>Spiralia</taxon>
        <taxon>Lophotrochozoa</taxon>
        <taxon>Annelida</taxon>
        <taxon>Polychaeta</taxon>
        <taxon>Sedentaria</taxon>
        <taxon>Canalipalpata</taxon>
        <taxon>Terebellida</taxon>
        <taxon>Terebelliformia</taxon>
        <taxon>Alvinellidae</taxon>
        <taxon>Paralvinella</taxon>
    </lineage>
</organism>
<name>A0AAD9N797_9ANNE</name>
<proteinExistence type="predicted"/>
<dbReference type="InterPro" id="IPR023088">
    <property type="entry name" value="PDEase"/>
</dbReference>
<dbReference type="SMART" id="SM00471">
    <property type="entry name" value="HDc"/>
    <property type="match status" value="1"/>
</dbReference>
<dbReference type="GO" id="GO:0004114">
    <property type="term" value="F:3',5'-cyclic-nucleotide phosphodiesterase activity"/>
    <property type="evidence" value="ECO:0007669"/>
    <property type="project" value="InterPro"/>
</dbReference>
<dbReference type="EMBL" id="JAODUP010000188">
    <property type="protein sequence ID" value="KAK2157616.1"/>
    <property type="molecule type" value="Genomic_DNA"/>
</dbReference>
<evidence type="ECO:0000313" key="6">
    <source>
        <dbReference type="EMBL" id="KAK2157616.1"/>
    </source>
</evidence>
<dbReference type="Proteomes" id="UP001208570">
    <property type="component" value="Unassembled WGS sequence"/>
</dbReference>
<feature type="binding site" evidence="4">
    <location>
        <position position="111"/>
    </location>
    <ligand>
        <name>Zn(2+)</name>
        <dbReference type="ChEBI" id="CHEBI:29105"/>
        <label>2</label>
    </ligand>
</feature>
<accession>A0AAD9N797</accession>
<evidence type="ECO:0000313" key="7">
    <source>
        <dbReference type="Proteomes" id="UP001208570"/>
    </source>
</evidence>
<dbReference type="InterPro" id="IPR003607">
    <property type="entry name" value="HD/PDEase_dom"/>
</dbReference>
<dbReference type="PANTHER" id="PTHR11347">
    <property type="entry name" value="CYCLIC NUCLEOTIDE PHOSPHODIESTERASE"/>
    <property type="match status" value="1"/>
</dbReference>
<comment type="caution">
    <text evidence="6">The sequence shown here is derived from an EMBL/GenBank/DDBJ whole genome shotgun (WGS) entry which is preliminary data.</text>
</comment>
<protein>
    <recommendedName>
        <fullName evidence="5">PDEase domain-containing protein</fullName>
    </recommendedName>
</protein>
<feature type="active site" description="Proton donor" evidence="3">
    <location>
        <position position="70"/>
    </location>
</feature>
<dbReference type="PRINTS" id="PR00387">
    <property type="entry name" value="PDIESTERASE1"/>
</dbReference>
<dbReference type="InterPro" id="IPR002073">
    <property type="entry name" value="PDEase_catalytic_dom"/>
</dbReference>
<dbReference type="CDD" id="cd00077">
    <property type="entry name" value="HDc"/>
    <property type="match status" value="1"/>
</dbReference>
<dbReference type="InterPro" id="IPR023174">
    <property type="entry name" value="PDEase_CS"/>
</dbReference>
<evidence type="ECO:0000256" key="1">
    <source>
        <dbReference type="ARBA" id="ARBA00022723"/>
    </source>
</evidence>
<evidence type="ECO:0000259" key="5">
    <source>
        <dbReference type="PROSITE" id="PS51845"/>
    </source>
</evidence>
<keyword evidence="7" id="KW-1185">Reference proteome</keyword>
<dbReference type="AlphaFoldDB" id="A0AAD9N797"/>
<dbReference type="SUPFAM" id="SSF109604">
    <property type="entry name" value="HD-domain/PDEase-like"/>
    <property type="match status" value="3"/>
</dbReference>
<feature type="binding site" evidence="4">
    <location>
        <position position="111"/>
    </location>
    <ligand>
        <name>Zn(2+)</name>
        <dbReference type="ChEBI" id="CHEBI:29105"/>
        <label>1</label>
    </ligand>
</feature>
<sequence>MSQVQVTDEIREYLMKPSFDNWQWDDSEMMVLIRQMYIDLGFVSTFNIEMGVLHRWLYEIYRHYNNVPFHNFKHCFMVTQMMYGLICLIGLQNIFEPIDLLILVTAAVCHDLDHPGYNNAYQKINFGASVFGGDGGKRCILATDMAKHSEILSNFKDIISTFDPKNKEHKTITREILMKVSDISNEARPMEVSTQWVDCLLEEFFSQLSLLILKASDVSNEARPMEVADMWVECLFEEYFHQLDLILIKTADISNEVRPMEVAEPWLECLLEEYFIQDDIIVPVKQALQYYTDMQNALEEEKKRQKTNNPKTSH</sequence>
<dbReference type="PROSITE" id="PS51845">
    <property type="entry name" value="PDEASE_I_2"/>
    <property type="match status" value="1"/>
</dbReference>
<dbReference type="Pfam" id="PF00233">
    <property type="entry name" value="PDEase_I"/>
    <property type="match status" value="4"/>
</dbReference>
<keyword evidence="1 4" id="KW-0479">Metal-binding</keyword>